<dbReference type="EMBL" id="JACBAZ010000006">
    <property type="protein sequence ID" value="NWK56775.1"/>
    <property type="molecule type" value="Genomic_DNA"/>
</dbReference>
<dbReference type="Gene3D" id="3.40.50.300">
    <property type="entry name" value="P-loop containing nucleotide triphosphate hydrolases"/>
    <property type="match status" value="1"/>
</dbReference>
<keyword evidence="9" id="KW-1185">Reference proteome</keyword>
<dbReference type="PANTHER" id="PTHR43166:SF6">
    <property type="entry name" value="PHOSPHONATES IMPORT ATP-BINDING PROTEIN PHNC"/>
    <property type="match status" value="1"/>
</dbReference>
<accession>A0A851GNS1</accession>
<name>A0A851GNS1_9BACT</name>
<protein>
    <submittedName>
        <fullName evidence="8">ATP-binding cassette domain-containing protein</fullName>
    </submittedName>
</protein>
<dbReference type="PROSITE" id="PS00211">
    <property type="entry name" value="ABC_TRANSPORTER_1"/>
    <property type="match status" value="1"/>
</dbReference>
<keyword evidence="2" id="KW-1003">Cell membrane</keyword>
<evidence type="ECO:0000256" key="6">
    <source>
        <dbReference type="ARBA" id="ARBA00023136"/>
    </source>
</evidence>
<dbReference type="SUPFAM" id="SSF52540">
    <property type="entry name" value="P-loop containing nucleoside triphosphate hydrolases"/>
    <property type="match status" value="1"/>
</dbReference>
<keyword evidence="1" id="KW-0813">Transport</keyword>
<dbReference type="InterPro" id="IPR027417">
    <property type="entry name" value="P-loop_NTPase"/>
</dbReference>
<evidence type="ECO:0000256" key="2">
    <source>
        <dbReference type="ARBA" id="ARBA00022475"/>
    </source>
</evidence>
<dbReference type="InterPro" id="IPR003593">
    <property type="entry name" value="AAA+_ATPase"/>
</dbReference>
<dbReference type="Proteomes" id="UP000557872">
    <property type="component" value="Unassembled WGS sequence"/>
</dbReference>
<dbReference type="RefSeq" id="WP_178933576.1">
    <property type="nucleotide sequence ID" value="NZ_JACBAZ010000006.1"/>
</dbReference>
<keyword evidence="3" id="KW-0547">Nucleotide-binding</keyword>
<organism evidence="8 9">
    <name type="scientific">Oceaniferula marina</name>
    <dbReference type="NCBI Taxonomy" id="2748318"/>
    <lineage>
        <taxon>Bacteria</taxon>
        <taxon>Pseudomonadati</taxon>
        <taxon>Verrucomicrobiota</taxon>
        <taxon>Verrucomicrobiia</taxon>
        <taxon>Verrucomicrobiales</taxon>
        <taxon>Verrucomicrobiaceae</taxon>
        <taxon>Oceaniferula</taxon>
    </lineage>
</organism>
<evidence type="ECO:0000256" key="5">
    <source>
        <dbReference type="ARBA" id="ARBA00022967"/>
    </source>
</evidence>
<keyword evidence="6" id="KW-0472">Membrane</keyword>
<dbReference type="InterPro" id="IPR050086">
    <property type="entry name" value="MetN_ABC_transporter-like"/>
</dbReference>
<evidence type="ECO:0000259" key="7">
    <source>
        <dbReference type="PROSITE" id="PS50893"/>
    </source>
</evidence>
<dbReference type="AlphaFoldDB" id="A0A851GNS1"/>
<evidence type="ECO:0000313" key="9">
    <source>
        <dbReference type="Proteomes" id="UP000557872"/>
    </source>
</evidence>
<comment type="caution">
    <text evidence="8">The sequence shown here is derived from an EMBL/GenBank/DDBJ whole genome shotgun (WGS) entry which is preliminary data.</text>
</comment>
<dbReference type="PANTHER" id="PTHR43166">
    <property type="entry name" value="AMINO ACID IMPORT ATP-BINDING PROTEIN"/>
    <property type="match status" value="1"/>
</dbReference>
<dbReference type="InterPro" id="IPR017871">
    <property type="entry name" value="ABC_transporter-like_CS"/>
</dbReference>
<dbReference type="InterPro" id="IPR003439">
    <property type="entry name" value="ABC_transporter-like_ATP-bd"/>
</dbReference>
<evidence type="ECO:0000256" key="4">
    <source>
        <dbReference type="ARBA" id="ARBA00022840"/>
    </source>
</evidence>
<evidence type="ECO:0000256" key="3">
    <source>
        <dbReference type="ARBA" id="ARBA00022741"/>
    </source>
</evidence>
<evidence type="ECO:0000256" key="1">
    <source>
        <dbReference type="ARBA" id="ARBA00022448"/>
    </source>
</evidence>
<keyword evidence="4 8" id="KW-0067">ATP-binding</keyword>
<evidence type="ECO:0000313" key="8">
    <source>
        <dbReference type="EMBL" id="NWK56775.1"/>
    </source>
</evidence>
<gene>
    <name evidence="8" type="ORF">HW115_14225</name>
</gene>
<dbReference type="Pfam" id="PF00005">
    <property type="entry name" value="ABC_tran"/>
    <property type="match status" value="1"/>
</dbReference>
<sequence length="259" mass="28382">MAIHLDQISCSFGSTRALHHLSLDIAVGEQVALIGPSGCGKTTLLRLIGTQLRPNQGHLTVLDQNPALLDPGQLRKLRTRIAMIPQHLGLVPNVQVRRNVLNGGLGTIGLPRTLVQSILPSPSETQRAFHWLDRTGIGEKIYDRTDSLSGGQQQRVAVARALYQEPGILLADEPTSSVDPARARDMIELLTSLSREEGLTLVVSMHDLDLARACFPRLVGLRHGEVAFDQSPDELSEEACQSLYQLESSLPEHHHEQTD</sequence>
<dbReference type="PROSITE" id="PS50893">
    <property type="entry name" value="ABC_TRANSPORTER_2"/>
    <property type="match status" value="1"/>
</dbReference>
<dbReference type="SMART" id="SM00382">
    <property type="entry name" value="AAA"/>
    <property type="match status" value="1"/>
</dbReference>
<dbReference type="GO" id="GO:0005524">
    <property type="term" value="F:ATP binding"/>
    <property type="evidence" value="ECO:0007669"/>
    <property type="project" value="UniProtKB-KW"/>
</dbReference>
<reference evidence="8 9" key="1">
    <citation type="submission" date="2020-07" db="EMBL/GenBank/DDBJ databases">
        <title>Roseicoccus Jingziensis gen. nov., sp. nov., isolated from coastal seawater.</title>
        <authorList>
            <person name="Feng X."/>
        </authorList>
    </citation>
    <scope>NUCLEOTIDE SEQUENCE [LARGE SCALE GENOMIC DNA]</scope>
    <source>
        <strain evidence="8 9">N1E253</strain>
    </source>
</reference>
<feature type="domain" description="ABC transporter" evidence="7">
    <location>
        <begin position="3"/>
        <end position="248"/>
    </location>
</feature>
<dbReference type="GO" id="GO:0016887">
    <property type="term" value="F:ATP hydrolysis activity"/>
    <property type="evidence" value="ECO:0007669"/>
    <property type="project" value="InterPro"/>
</dbReference>
<keyword evidence="5" id="KW-1278">Translocase</keyword>
<proteinExistence type="predicted"/>